<comment type="caution">
    <text evidence="1">The sequence shown here is derived from an EMBL/GenBank/DDBJ whole genome shotgun (WGS) entry which is preliminary data.</text>
</comment>
<evidence type="ECO:0000313" key="1">
    <source>
        <dbReference type="EMBL" id="GFG67205.1"/>
    </source>
</evidence>
<sequence length="248" mass="27989">MQQLAPSNYGFYAKTSNGLIGFDGTTLQSTFTCTDNNRAGNCWHNFAGFGKFREDGSGGEVFFRARDGGQVGENVGSTMSGGVPMSTDGMVVTVGNTFPYRYGYFDFRDAKIKEIASEFNLALWDNDLMEWGTDYIRVLDLTNNRVLFERTGDDVKNLHIKQVHFAGKYLYIDNDSDRPVIDITTWQKVSSGWKVMPIQRVSRDWILIDPKNPNRDQSCFSKEGQFCYVGQDSQLVFAPSGDYVGPWF</sequence>
<keyword evidence="2" id="KW-1185">Reference proteome</keyword>
<proteinExistence type="predicted"/>
<name>A0ABQ1BTZ3_9MYCO</name>
<reference evidence="1 2" key="1">
    <citation type="journal article" date="2019" name="Emerg. Microbes Infect.">
        <title>Comprehensive subspecies identification of 175 nontuberculous mycobacteria species based on 7547 genomic profiles.</title>
        <authorList>
            <person name="Matsumoto Y."/>
            <person name="Kinjo T."/>
            <person name="Motooka D."/>
            <person name="Nabeya D."/>
            <person name="Jung N."/>
            <person name="Uechi K."/>
            <person name="Horii T."/>
            <person name="Iida T."/>
            <person name="Fujita J."/>
            <person name="Nakamura S."/>
        </authorList>
    </citation>
    <scope>NUCLEOTIDE SEQUENCE [LARGE SCALE GENOMIC DNA]</scope>
    <source>
        <strain evidence="1 2">JCM 13573</strain>
    </source>
</reference>
<gene>
    <name evidence="1" type="ORF">MKUB_46950</name>
</gene>
<protein>
    <submittedName>
        <fullName evidence="1">Uncharacterized protein</fullName>
    </submittedName>
</protein>
<evidence type="ECO:0000313" key="2">
    <source>
        <dbReference type="Proteomes" id="UP000465306"/>
    </source>
</evidence>
<accession>A0ABQ1BTZ3</accession>
<dbReference type="Proteomes" id="UP000465306">
    <property type="component" value="Unassembled WGS sequence"/>
</dbReference>
<organism evidence="1 2">
    <name type="scientific">Mycobacterium kubicae</name>
    <dbReference type="NCBI Taxonomy" id="120959"/>
    <lineage>
        <taxon>Bacteria</taxon>
        <taxon>Bacillati</taxon>
        <taxon>Actinomycetota</taxon>
        <taxon>Actinomycetes</taxon>
        <taxon>Mycobacteriales</taxon>
        <taxon>Mycobacteriaceae</taxon>
        <taxon>Mycobacterium</taxon>
        <taxon>Mycobacterium simiae complex</taxon>
    </lineage>
</organism>
<dbReference type="EMBL" id="BLKU01000005">
    <property type="protein sequence ID" value="GFG67205.1"/>
    <property type="molecule type" value="Genomic_DNA"/>
</dbReference>